<dbReference type="SUPFAM" id="SSF53474">
    <property type="entry name" value="alpha/beta-Hydrolases"/>
    <property type="match status" value="1"/>
</dbReference>
<dbReference type="RefSeq" id="XP_041162337.1">
    <property type="nucleotide sequence ID" value="XM_041310090.1"/>
</dbReference>
<organism evidence="2 3">
    <name type="scientific">Suillus plorans</name>
    <dbReference type="NCBI Taxonomy" id="116603"/>
    <lineage>
        <taxon>Eukaryota</taxon>
        <taxon>Fungi</taxon>
        <taxon>Dikarya</taxon>
        <taxon>Basidiomycota</taxon>
        <taxon>Agaricomycotina</taxon>
        <taxon>Agaricomycetes</taxon>
        <taxon>Agaricomycetidae</taxon>
        <taxon>Boletales</taxon>
        <taxon>Suillineae</taxon>
        <taxon>Suillaceae</taxon>
        <taxon>Suillus</taxon>
    </lineage>
</organism>
<evidence type="ECO:0000259" key="1">
    <source>
        <dbReference type="Pfam" id="PF09994"/>
    </source>
</evidence>
<comment type="caution">
    <text evidence="2">The sequence shown here is derived from an EMBL/GenBank/DDBJ whole genome shotgun (WGS) entry which is preliminary data.</text>
</comment>
<dbReference type="InterPro" id="IPR018712">
    <property type="entry name" value="Tle1-like_cat"/>
</dbReference>
<keyword evidence="3" id="KW-1185">Reference proteome</keyword>
<dbReference type="InterPro" id="IPR029058">
    <property type="entry name" value="AB_hydrolase_fold"/>
</dbReference>
<feature type="domain" description="T6SS Phospholipase effector Tle1-like catalytic" evidence="1">
    <location>
        <begin position="24"/>
        <end position="291"/>
    </location>
</feature>
<protein>
    <recommendedName>
        <fullName evidence="1">T6SS Phospholipase effector Tle1-like catalytic domain-containing protein</fullName>
    </recommendedName>
</protein>
<dbReference type="InterPro" id="IPR016024">
    <property type="entry name" value="ARM-type_fold"/>
</dbReference>
<evidence type="ECO:0000313" key="3">
    <source>
        <dbReference type="Proteomes" id="UP000719766"/>
    </source>
</evidence>
<dbReference type="Gene3D" id="1.25.10.10">
    <property type="entry name" value="Leucine-rich Repeat Variant"/>
    <property type="match status" value="2"/>
</dbReference>
<dbReference type="Proteomes" id="UP000719766">
    <property type="component" value="Unassembled WGS sequence"/>
</dbReference>
<dbReference type="Gene3D" id="3.40.50.1820">
    <property type="entry name" value="alpha/beta hydrolase"/>
    <property type="match status" value="1"/>
</dbReference>
<sequence>MSLAQQSCPCPPSCKCHTGPGTGRNLVVCIDGTSNKFGTKNTNIIRLCSNIVKNDKQLVCYLTGVGTYGRPGGLAHARLLERATNILDQAIAHNVSRSIMNAYRWLADRYHDGDKIFLFGFSRGAYQVRALAGMIHEVGLIIPGNKDQIPYAFKYYSAIKSGKLKDISLAKDFKRTFSTSASVYFVGVWDTVSSIGINSLRNLPSANTCDHIRYFRQALALDELRVKFLPEYVCGGMGERSKSKPGLPPSHEHVKEVWFAGNHSDIGGARRGKAVSHLTLQDMPLLWMCEEVLAAGLLLNNSNIDFAYEDWRGHNIKSSLNVAWWLLEVLPIMHRRHGDNNHTILPHLGRGRVIFPGQKLHASVLFRSNYQPKAVFWKSFMQWPEAIHFHFAYDQEQLGHAWEVPFKRSTAEAFIGTIHKKHTLNYVDRLAFMCSFELGVEAARKVNALETLEALLSIHGKTTADVKYAPDEKEETSRMSDPKNIDTDAAKEERINARKERINARKVRLSAFVAYCALIKGADEDTERILDGLDVPTMLQDTEYQGRACAALPALCKIKTLREKLLKEDMVDRIVDLCRNTGENKLIAMRTLSYLAQRFDDASPIISRHSDFIDTILIMLREKSVAGNSQSRIDSQESACSNILCPGNFGEIRGVALMKRLENLIKRREISVTPAAVAALCEICRKSPALRAEAIRRNILVTLINRFEFDKQGLSGGLRGLILLAESAYIRYDLAQGPHIGKLVAFSRDNTVEKSKEATEELKALSKHSELRERIIAEGGLDSIVDNLAKPDHALFAADALLNFMKYDEAREQILNTKVDLHLLQMIDGRIFDGTIHRTIHRKGIDILAEIFKNDYLRSVMLNPKNPPSFDNGSWNFGRKDAPHQRLKKAAKYVLEKTLRRQVKKATDGSDSPKYSTNVIGILRKMIETFRPDSVQNSAINYLRIIADYEDARLAMVDVEIIAPLFRCLKVTDVDIEALNDVLKKIAPDESLRREITRDDKILVEMLSSHYPGEVLRMTATLELLLSNREIRKKVREMDEYQHLKRDTLHYLDPHHHPHEHDQYTSASQAITSIIGILDRYDTSDRTTDPLSYLDPYEYPDEIDQYMI</sequence>
<gene>
    <name evidence="2" type="ORF">HD556DRAFT_269894</name>
</gene>
<dbReference type="InterPro" id="IPR011989">
    <property type="entry name" value="ARM-like"/>
</dbReference>
<dbReference type="PANTHER" id="PTHR33840:SF2">
    <property type="entry name" value="TLE1 PHOSPHOLIPASE DOMAIN-CONTAINING PROTEIN"/>
    <property type="match status" value="1"/>
</dbReference>
<dbReference type="GeneID" id="64603854"/>
<dbReference type="SUPFAM" id="SSF48371">
    <property type="entry name" value="ARM repeat"/>
    <property type="match status" value="1"/>
</dbReference>
<name>A0A9P7DKJ6_9AGAM</name>
<dbReference type="PANTHER" id="PTHR33840">
    <property type="match status" value="1"/>
</dbReference>
<dbReference type="Pfam" id="PF09994">
    <property type="entry name" value="T6SS_Tle1-like_cat"/>
    <property type="match status" value="1"/>
</dbReference>
<reference evidence="2" key="1">
    <citation type="journal article" date="2020" name="New Phytol.">
        <title>Comparative genomics reveals dynamic genome evolution in host specialist ectomycorrhizal fungi.</title>
        <authorList>
            <person name="Lofgren L.A."/>
            <person name="Nguyen N.H."/>
            <person name="Vilgalys R."/>
            <person name="Ruytinx J."/>
            <person name="Liao H.L."/>
            <person name="Branco S."/>
            <person name="Kuo A."/>
            <person name="LaButti K."/>
            <person name="Lipzen A."/>
            <person name="Andreopoulos W."/>
            <person name="Pangilinan J."/>
            <person name="Riley R."/>
            <person name="Hundley H."/>
            <person name="Na H."/>
            <person name="Barry K."/>
            <person name="Grigoriev I.V."/>
            <person name="Stajich J.E."/>
            <person name="Kennedy P.G."/>
        </authorList>
    </citation>
    <scope>NUCLEOTIDE SEQUENCE</scope>
    <source>
        <strain evidence="2">S12</strain>
    </source>
</reference>
<dbReference type="AlphaFoldDB" id="A0A9P7DKJ6"/>
<evidence type="ECO:0000313" key="2">
    <source>
        <dbReference type="EMBL" id="KAG1797066.1"/>
    </source>
</evidence>
<proteinExistence type="predicted"/>
<dbReference type="OrthoDB" id="2685962at2759"/>
<accession>A0A9P7DKJ6</accession>
<dbReference type="EMBL" id="JABBWE010000017">
    <property type="protein sequence ID" value="KAG1797066.1"/>
    <property type="molecule type" value="Genomic_DNA"/>
</dbReference>